<dbReference type="HOGENOM" id="CLU_015529_0_0_1"/>
<dbReference type="GO" id="GO:0070939">
    <property type="term" value="C:Dsl1/NZR complex"/>
    <property type="evidence" value="ECO:0007669"/>
    <property type="project" value="InterPro"/>
</dbReference>
<name>A0A0C3C6Z1_PILCF</name>
<reference evidence="1 2" key="1">
    <citation type="submission" date="2014-04" db="EMBL/GenBank/DDBJ databases">
        <authorList>
            <consortium name="DOE Joint Genome Institute"/>
            <person name="Kuo A."/>
            <person name="Tarkka M."/>
            <person name="Buscot F."/>
            <person name="Kohler A."/>
            <person name="Nagy L.G."/>
            <person name="Floudas D."/>
            <person name="Copeland A."/>
            <person name="Barry K.W."/>
            <person name="Cichocki N."/>
            <person name="Veneault-Fourrey C."/>
            <person name="LaButti K."/>
            <person name="Lindquist E.A."/>
            <person name="Lipzen A."/>
            <person name="Lundell T."/>
            <person name="Morin E."/>
            <person name="Murat C."/>
            <person name="Sun H."/>
            <person name="Tunlid A."/>
            <person name="Henrissat B."/>
            <person name="Grigoriev I.V."/>
            <person name="Hibbett D.S."/>
            <person name="Martin F."/>
            <person name="Nordberg H.P."/>
            <person name="Cantor M.N."/>
            <person name="Hua S.X."/>
        </authorList>
    </citation>
    <scope>NUCLEOTIDE SEQUENCE [LARGE SCALE GENOMIC DNA]</scope>
    <source>
        <strain evidence="1 2">F 1598</strain>
    </source>
</reference>
<dbReference type="InParanoid" id="A0A0C3C6Z1"/>
<organism evidence="1 2">
    <name type="scientific">Piloderma croceum (strain F 1598)</name>
    <dbReference type="NCBI Taxonomy" id="765440"/>
    <lineage>
        <taxon>Eukaryota</taxon>
        <taxon>Fungi</taxon>
        <taxon>Dikarya</taxon>
        <taxon>Basidiomycota</taxon>
        <taxon>Agaricomycotina</taxon>
        <taxon>Agaricomycetes</taxon>
        <taxon>Agaricomycetidae</taxon>
        <taxon>Atheliales</taxon>
        <taxon>Atheliaceae</taxon>
        <taxon>Piloderma</taxon>
    </lineage>
</organism>
<dbReference type="OrthoDB" id="407410at2759"/>
<accession>A0A0C3C6Z1</accession>
<dbReference type="PANTHER" id="PTHR13520:SF0">
    <property type="entry name" value="RAD50-INTERACTING PROTEIN 1"/>
    <property type="match status" value="1"/>
</dbReference>
<evidence type="ECO:0008006" key="3">
    <source>
        <dbReference type="Google" id="ProtNLM"/>
    </source>
</evidence>
<reference evidence="2" key="2">
    <citation type="submission" date="2015-01" db="EMBL/GenBank/DDBJ databases">
        <title>Evolutionary Origins and Diversification of the Mycorrhizal Mutualists.</title>
        <authorList>
            <consortium name="DOE Joint Genome Institute"/>
            <consortium name="Mycorrhizal Genomics Consortium"/>
            <person name="Kohler A."/>
            <person name="Kuo A."/>
            <person name="Nagy L.G."/>
            <person name="Floudas D."/>
            <person name="Copeland A."/>
            <person name="Barry K.W."/>
            <person name="Cichocki N."/>
            <person name="Veneault-Fourrey C."/>
            <person name="LaButti K."/>
            <person name="Lindquist E.A."/>
            <person name="Lipzen A."/>
            <person name="Lundell T."/>
            <person name="Morin E."/>
            <person name="Murat C."/>
            <person name="Riley R."/>
            <person name="Ohm R."/>
            <person name="Sun H."/>
            <person name="Tunlid A."/>
            <person name="Henrissat B."/>
            <person name="Grigoriev I.V."/>
            <person name="Hibbett D.S."/>
            <person name="Martin F."/>
        </authorList>
    </citation>
    <scope>NUCLEOTIDE SEQUENCE [LARGE SCALE GENOMIC DNA]</scope>
    <source>
        <strain evidence="2">F 1598</strain>
    </source>
</reference>
<dbReference type="GO" id="GO:0006888">
    <property type="term" value="P:endoplasmic reticulum to Golgi vesicle-mediated transport"/>
    <property type="evidence" value="ECO:0007669"/>
    <property type="project" value="InterPro"/>
</dbReference>
<dbReference type="AlphaFoldDB" id="A0A0C3C6Z1"/>
<dbReference type="InterPro" id="IPR042042">
    <property type="entry name" value="Tip20p_domB"/>
</dbReference>
<dbReference type="GO" id="GO:0006890">
    <property type="term" value="P:retrograde vesicle-mediated transport, Golgi to endoplasmic reticulum"/>
    <property type="evidence" value="ECO:0007669"/>
    <property type="project" value="InterPro"/>
</dbReference>
<sequence length="836" mass="93952">MTSQTIQTLLAPPNTEESYLQTLLLLNSQFKSLDELDKLDTSVEDSLRRRDYLGSQLSISQSDVTSLVSETRSSAESHLHSAQGLSLVRHSLADELSYLSQELVSSMSEGESGPTLLEDIETLHRSLKELESVKNYVHVIEHALKLSESAVQQIHASPSFITESSVAEYQALQDFVSNVSKRCLQIEDGVGPQAFQLVSFLDTVRDKTWTDMKGVLSASLLAASEKLKWPMPVEYTSIGLDERKLFEAAFLNLLQLQQIGEKLWPPSRPYEPSEKDGLYPIQVLVQPISLRFKYHFEGTRQTNRADKPEWYFTHVLNIAHEHRSFMESAIQHILSLTKYRNVNAWREFTLLLLPLLSRKLNRTIPSLLTRPSLLAHTIYQALAFDAALVEGGFGLFGTSADKPETGDDAKDRKDKWDGISEVILGKKEWFDVWMEGEKKFAEDQYHEIISAPDAWLVADDASEDASAERELRSTNSARRIRALVEQVTDRYSPLPHFTQRTRFLISVQLPLLEYYHARISSSLDAFETLSTAFVRAVPGALGVSMGGGGAEGSVKVDTGRLTSGVDGVQRLCKALVSARFVEEAMEGWGEELFFLELWAEINRRAYLRTRAEAHASLPDPKVVEEGMPEDTIFEELVQQYAKLSNRAEDMIVQQICGEIEGGLRTHFSSPKSEAEQTDNIALSATLLTPIALLSSHLTFLRTALPQITITNLYRRIGSRLSEHIFNRQILYRGRQRLTALQGRAIYAECELWVETCQAALSRSSGRVRVEAPWLRLLEGGRLIAAEGLAWQKLVDVTFGMGDDAEWEEVVEGAVGVCEMKREEVGQVLRIREDCGR</sequence>
<gene>
    <name evidence="1" type="ORF">PILCRDRAFT_5757</name>
</gene>
<dbReference type="PANTHER" id="PTHR13520">
    <property type="entry name" value="RAD50-INTERACTING PROTEIN 1 RINT-1"/>
    <property type="match status" value="1"/>
</dbReference>
<proteinExistence type="predicted"/>
<keyword evidence="2" id="KW-1185">Reference proteome</keyword>
<protein>
    <recommendedName>
        <fullName evidence="3">RINT-1 family protein</fullName>
    </recommendedName>
</protein>
<dbReference type="GO" id="GO:0060628">
    <property type="term" value="P:regulation of ER to Golgi vesicle-mediated transport"/>
    <property type="evidence" value="ECO:0007669"/>
    <property type="project" value="TreeGrafter"/>
</dbReference>
<dbReference type="PROSITE" id="PS51386">
    <property type="entry name" value="RINT1_TIP20"/>
    <property type="match status" value="1"/>
</dbReference>
<dbReference type="STRING" id="765440.A0A0C3C6Z1"/>
<dbReference type="Gene3D" id="1.20.58.670">
    <property type="entry name" value="Dsl1p vesicle tethering complex, Tip20p subunit, domain D"/>
    <property type="match status" value="1"/>
</dbReference>
<dbReference type="Pfam" id="PF04437">
    <property type="entry name" value="RINT1_TIP1"/>
    <property type="match status" value="1"/>
</dbReference>
<dbReference type="InterPro" id="IPR042044">
    <property type="entry name" value="EXOC6PINT-1/Sec15/Tip20_C_dom2"/>
</dbReference>
<dbReference type="Proteomes" id="UP000054166">
    <property type="component" value="Unassembled WGS sequence"/>
</dbReference>
<dbReference type="InterPro" id="IPR007528">
    <property type="entry name" value="RINT1_Tip20"/>
</dbReference>
<evidence type="ECO:0000313" key="1">
    <source>
        <dbReference type="EMBL" id="KIM85457.1"/>
    </source>
</evidence>
<dbReference type="Gene3D" id="1.20.58.1420">
    <property type="entry name" value="Dsl1p vesicle tethering complex, Tip20p subunit, domain B"/>
    <property type="match status" value="1"/>
</dbReference>
<dbReference type="EMBL" id="KN832985">
    <property type="protein sequence ID" value="KIM85457.1"/>
    <property type="molecule type" value="Genomic_DNA"/>
</dbReference>
<evidence type="ECO:0000313" key="2">
    <source>
        <dbReference type="Proteomes" id="UP000054166"/>
    </source>
</evidence>